<proteinExistence type="predicted"/>
<dbReference type="EMBL" id="NQKL01000024">
    <property type="protein sequence ID" value="OZY39691.1"/>
    <property type="molecule type" value="Genomic_DNA"/>
</dbReference>
<evidence type="ECO:0000313" key="2">
    <source>
        <dbReference type="Proteomes" id="UP000216113"/>
    </source>
</evidence>
<dbReference type="AlphaFoldDB" id="A0A266LNS9"/>
<comment type="caution">
    <text evidence="1">The sequence shown here is derived from an EMBL/GenBank/DDBJ whole genome shotgun (WGS) entry which is preliminary data.</text>
</comment>
<reference evidence="1 2" key="1">
    <citation type="submission" date="2017-08" db="EMBL/GenBank/DDBJ databases">
        <title>Genomic and metabolic characterisation of spoilage-associated Pseudomonas species.</title>
        <authorList>
            <person name="Stanborough T."/>
            <person name="Fegan N."/>
            <person name="Powell S.M."/>
            <person name="Singh T."/>
            <person name="Tamplin M.L."/>
            <person name="Chandry P.S."/>
        </authorList>
    </citation>
    <scope>NUCLEOTIDE SEQUENCE [LARGE SCALE GENOMIC DNA]</scope>
    <source>
        <strain evidence="1 2">F1820</strain>
    </source>
</reference>
<organism evidence="1 2">
    <name type="scientific">Pseudomonas fragi</name>
    <dbReference type="NCBI Taxonomy" id="296"/>
    <lineage>
        <taxon>Bacteria</taxon>
        <taxon>Pseudomonadati</taxon>
        <taxon>Pseudomonadota</taxon>
        <taxon>Gammaproteobacteria</taxon>
        <taxon>Pseudomonadales</taxon>
        <taxon>Pseudomonadaceae</taxon>
        <taxon>Pseudomonas</taxon>
    </lineage>
</organism>
<accession>A0A266LNS9</accession>
<dbReference type="Proteomes" id="UP000216113">
    <property type="component" value="Unassembled WGS sequence"/>
</dbReference>
<sequence length="105" mass="11133">MPLTITNPYRLRLECLRNVSPGCADLAGRIVVALRTEVMTLSTATLIEDLFDHLDAIAAQHSGSVTRLGIWMMGLIHAKALLSTEVETFLSDAATLGGPSSVGPA</sequence>
<protein>
    <submittedName>
        <fullName evidence="1">Uncharacterized protein</fullName>
    </submittedName>
</protein>
<evidence type="ECO:0000313" key="1">
    <source>
        <dbReference type="EMBL" id="OZY39691.1"/>
    </source>
</evidence>
<gene>
    <name evidence="1" type="ORF">CJF43_21765</name>
</gene>
<name>A0A266LNS9_PSEFR</name>